<dbReference type="GO" id="GO:0006338">
    <property type="term" value="P:chromatin remodeling"/>
    <property type="evidence" value="ECO:0007669"/>
    <property type="project" value="TreeGrafter"/>
</dbReference>
<dbReference type="Proteomes" id="UP000507245">
    <property type="component" value="Unassembled WGS sequence"/>
</dbReference>
<dbReference type="GO" id="GO:0000785">
    <property type="term" value="C:chromatin"/>
    <property type="evidence" value="ECO:0007669"/>
    <property type="project" value="TreeGrafter"/>
</dbReference>
<dbReference type="InterPro" id="IPR031120">
    <property type="entry name" value="HIR1-like"/>
</dbReference>
<evidence type="ECO:0000313" key="1">
    <source>
        <dbReference type="EMBL" id="CAB4320310.1"/>
    </source>
</evidence>
<dbReference type="AlphaFoldDB" id="A0A6J5Y2E1"/>
<proteinExistence type="predicted"/>
<dbReference type="EMBL" id="CAEKKB010000008">
    <property type="protein sequence ID" value="CAB4320310.1"/>
    <property type="molecule type" value="Genomic_DNA"/>
</dbReference>
<accession>A0A6J5Y2E1</accession>
<dbReference type="GO" id="GO:0031491">
    <property type="term" value="F:nucleosome binding"/>
    <property type="evidence" value="ECO:0007669"/>
    <property type="project" value="TreeGrafter"/>
</dbReference>
<name>A0A6J5Y2E1_PRUAR</name>
<dbReference type="GO" id="GO:0005634">
    <property type="term" value="C:nucleus"/>
    <property type="evidence" value="ECO:0007669"/>
    <property type="project" value="InterPro"/>
</dbReference>
<gene>
    <name evidence="1" type="ORF">ORAREDHAP_LOCUS49021</name>
</gene>
<keyword evidence="2" id="KW-1185">Reference proteome</keyword>
<dbReference type="PANTHER" id="PTHR13831:SF0">
    <property type="entry name" value="PROTEIN HIRA"/>
    <property type="match status" value="1"/>
</dbReference>
<dbReference type="GO" id="GO:0006351">
    <property type="term" value="P:DNA-templated transcription"/>
    <property type="evidence" value="ECO:0007669"/>
    <property type="project" value="InterPro"/>
</dbReference>
<reference evidence="2" key="1">
    <citation type="journal article" date="2020" name="Genome Biol.">
        <title>Gamete binning: chromosome-level and haplotype-resolved genome assembly enabled by high-throughput single-cell sequencing of gamete genomes.</title>
        <authorList>
            <person name="Campoy J.A."/>
            <person name="Sun H."/>
            <person name="Goel M."/>
            <person name="Jiao W.-B."/>
            <person name="Folz-Donahue K."/>
            <person name="Wang N."/>
            <person name="Rubio M."/>
            <person name="Liu C."/>
            <person name="Kukat C."/>
            <person name="Ruiz D."/>
            <person name="Huettel B."/>
            <person name="Schneeberger K."/>
        </authorList>
    </citation>
    <scope>NUCLEOTIDE SEQUENCE [LARGE SCALE GENOMIC DNA]</scope>
    <source>
        <strain evidence="2">cv. Rojo Pasion</strain>
    </source>
</reference>
<protein>
    <submittedName>
        <fullName evidence="1">Uncharacterized protein</fullName>
    </submittedName>
</protein>
<dbReference type="GO" id="GO:0000417">
    <property type="term" value="C:HIR complex"/>
    <property type="evidence" value="ECO:0007669"/>
    <property type="project" value="TreeGrafter"/>
</dbReference>
<dbReference type="PANTHER" id="PTHR13831">
    <property type="entry name" value="MEMBER OF THE HIR1 FAMILY OF WD-REPEAT PROTEINS"/>
    <property type="match status" value="1"/>
</dbReference>
<sequence>MIAEKPSWIRHEGMQIFSIDVQPGGLRLATGGGDHKEELNLLNAFNLLQDAAKSMVADFVAANPDPLIPTNRKKRRSCRFWKWLVLERLLTFEIQTPSDPNLLKCHAAVTAVSVTVIRVPAAVHFQSGDVAAHVPGPAVYVPGPAAHVPGPAAHVPAIVSNGNALVLNVQSYGLAAVVEYPVVVTPAVHVCSIDA</sequence>
<organism evidence="1 2">
    <name type="scientific">Prunus armeniaca</name>
    <name type="common">Apricot</name>
    <name type="synonym">Armeniaca vulgaris</name>
    <dbReference type="NCBI Taxonomy" id="36596"/>
    <lineage>
        <taxon>Eukaryota</taxon>
        <taxon>Viridiplantae</taxon>
        <taxon>Streptophyta</taxon>
        <taxon>Embryophyta</taxon>
        <taxon>Tracheophyta</taxon>
        <taxon>Spermatophyta</taxon>
        <taxon>Magnoliopsida</taxon>
        <taxon>eudicotyledons</taxon>
        <taxon>Gunneridae</taxon>
        <taxon>Pentapetalae</taxon>
        <taxon>rosids</taxon>
        <taxon>fabids</taxon>
        <taxon>Rosales</taxon>
        <taxon>Rosaceae</taxon>
        <taxon>Amygdaloideae</taxon>
        <taxon>Amygdaleae</taxon>
        <taxon>Prunus</taxon>
    </lineage>
</organism>
<dbReference type="OrthoDB" id="1741719at2759"/>
<evidence type="ECO:0000313" key="2">
    <source>
        <dbReference type="Proteomes" id="UP000507245"/>
    </source>
</evidence>